<dbReference type="PROSITE" id="PS51736">
    <property type="entry name" value="RECOMBINASES_3"/>
    <property type="match status" value="1"/>
</dbReference>
<evidence type="ECO:0000313" key="3">
    <source>
        <dbReference type="EMBL" id="WRL65499.1"/>
    </source>
</evidence>
<proteinExistence type="predicted"/>
<sequence length="228" mass="25828">MRAVIYARVSSDPNDRGRSVDEQETECRAVCERNGWDLVETFRDNDRSASRYATKARPSYRNLIDFIDAGKADVLVTWESSRSSRDLAEYVRLRDLFERRGVLLCYSGRVFDMAEADDRFQTGLDFLLSERESDQTRKRVLRSVRANAGKGRPHGKVLYGYRRVYDEKTGELVEQVPDETTSAVVREVARRVLEGRRPTPSPRTSTGAASRPRVVAEVGTLPRSSGCA</sequence>
<feature type="domain" description="Resolvase/invertase-type recombinase catalytic" evidence="2">
    <location>
        <begin position="2"/>
        <end position="151"/>
    </location>
</feature>
<name>A0ABZ1B3V8_9ACTN</name>
<dbReference type="Proteomes" id="UP001324287">
    <property type="component" value="Chromosome"/>
</dbReference>
<feature type="region of interest" description="Disordered" evidence="1">
    <location>
        <begin position="193"/>
        <end position="228"/>
    </location>
</feature>
<dbReference type="Pfam" id="PF00239">
    <property type="entry name" value="Resolvase"/>
    <property type="match status" value="1"/>
</dbReference>
<dbReference type="EMBL" id="CP141261">
    <property type="protein sequence ID" value="WRL65499.1"/>
    <property type="molecule type" value="Genomic_DNA"/>
</dbReference>
<dbReference type="CDD" id="cd00338">
    <property type="entry name" value="Ser_Recombinase"/>
    <property type="match status" value="1"/>
</dbReference>
<dbReference type="InterPro" id="IPR006119">
    <property type="entry name" value="Resolv_N"/>
</dbReference>
<organism evidence="3 4">
    <name type="scientific">Blastococcus brunescens</name>
    <dbReference type="NCBI Taxonomy" id="1564165"/>
    <lineage>
        <taxon>Bacteria</taxon>
        <taxon>Bacillati</taxon>
        <taxon>Actinomycetota</taxon>
        <taxon>Actinomycetes</taxon>
        <taxon>Geodermatophilales</taxon>
        <taxon>Geodermatophilaceae</taxon>
        <taxon>Blastococcus</taxon>
    </lineage>
</organism>
<gene>
    <name evidence="3" type="ORF">U6N30_07845</name>
</gene>
<evidence type="ECO:0000256" key="1">
    <source>
        <dbReference type="SAM" id="MobiDB-lite"/>
    </source>
</evidence>
<keyword evidence="4" id="KW-1185">Reference proteome</keyword>
<protein>
    <submittedName>
        <fullName evidence="3">Recombinase family protein</fullName>
    </submittedName>
</protein>
<accession>A0ABZ1B3V8</accession>
<evidence type="ECO:0000259" key="2">
    <source>
        <dbReference type="PROSITE" id="PS51736"/>
    </source>
</evidence>
<evidence type="ECO:0000313" key="4">
    <source>
        <dbReference type="Proteomes" id="UP001324287"/>
    </source>
</evidence>
<dbReference type="SUPFAM" id="SSF53041">
    <property type="entry name" value="Resolvase-like"/>
    <property type="match status" value="1"/>
</dbReference>
<dbReference type="Gene3D" id="3.40.50.1390">
    <property type="entry name" value="Resolvase, N-terminal catalytic domain"/>
    <property type="match status" value="1"/>
</dbReference>
<dbReference type="PANTHER" id="PTHR30461">
    <property type="entry name" value="DNA-INVERTASE FROM LAMBDOID PROPHAGE"/>
    <property type="match status" value="1"/>
</dbReference>
<reference evidence="3 4" key="1">
    <citation type="submission" date="2023-12" db="EMBL/GenBank/DDBJ databases">
        <title>Blastococcus brunescens sp. nov., an actonobacterium isolated from sandstone collected in sahara desert.</title>
        <authorList>
            <person name="Gtari M."/>
            <person name="Ghodhbane F."/>
        </authorList>
    </citation>
    <scope>NUCLEOTIDE SEQUENCE [LARGE SCALE GENOMIC DNA]</scope>
    <source>
        <strain evidence="3 4">BMG 8361</strain>
    </source>
</reference>
<dbReference type="PANTHER" id="PTHR30461:SF23">
    <property type="entry name" value="DNA RECOMBINASE-RELATED"/>
    <property type="match status" value="1"/>
</dbReference>
<dbReference type="RefSeq" id="WP_324276821.1">
    <property type="nucleotide sequence ID" value="NZ_CP141261.1"/>
</dbReference>
<dbReference type="InterPro" id="IPR050639">
    <property type="entry name" value="SSR_resolvase"/>
</dbReference>
<dbReference type="SMART" id="SM00857">
    <property type="entry name" value="Resolvase"/>
    <property type="match status" value="1"/>
</dbReference>
<dbReference type="InterPro" id="IPR036162">
    <property type="entry name" value="Resolvase-like_N_sf"/>
</dbReference>